<evidence type="ECO:0000259" key="1">
    <source>
        <dbReference type="Pfam" id="PF04230"/>
    </source>
</evidence>
<accession>A0A372M8C3</accession>
<dbReference type="Pfam" id="PF04230">
    <property type="entry name" value="PS_pyruv_trans"/>
    <property type="match status" value="1"/>
</dbReference>
<keyword evidence="2" id="KW-0808">Transferase</keyword>
<sequence length="504" mass="54658">MRVVLVGDIGWRDLYHLGDEAMTEVALDELQRRGITDITLIGGHPESATARYGVPSIHRIGFRGTPDRSHNIARHTAVTEAARGVRSLPEGDSAGAVIEAVREADAVLVAGGGNLNSFFPQHIFERASLGAVAAELGRPYAFTSQTVGPLIRRQDRPHLEPLLGSAVAFGARERTTFDLVGTLGAAKQRVALSMDDAFGLRPREADVAAVARHRRRRHIVASFAENPSTPVIGKDAYYRLIGRTLVQLADLYDADVLLVPHAGTFEPGGGSRDQISNEKIAGYAGDDRVQPLPMLTAREVAALTRDAALVTGTRYHPAIIAASEATPALSIAPTQYSSVRMRGAAANVGMQDYVLGLASWQSGEVLTAARELLDADDAVRAHLRTVAERRTGDHKAWWDALVRALDSGRPLAPGDYLPSVAPFTSPGTWATAAGDLLDATERYDRERMVQKWRIDELEGEVRRLSGALAKARQGNSGLRRWKRRLARFVPAAVRTRLRRPARAA</sequence>
<evidence type="ECO:0000313" key="2">
    <source>
        <dbReference type="EMBL" id="RFU87089.1"/>
    </source>
</evidence>
<dbReference type="AlphaFoldDB" id="A0A372M8C3"/>
<comment type="caution">
    <text evidence="2">The sequence shown here is derived from an EMBL/GenBank/DDBJ whole genome shotgun (WGS) entry which is preliminary data.</text>
</comment>
<gene>
    <name evidence="2" type="ORF">DY218_08725</name>
</gene>
<reference evidence="2 3" key="1">
    <citation type="submission" date="2018-08" db="EMBL/GenBank/DDBJ databases">
        <title>Isolation, diversity and antifungal activity of Actinobacteria from wheat.</title>
        <authorList>
            <person name="Han C."/>
        </authorList>
    </citation>
    <scope>NUCLEOTIDE SEQUENCE [LARGE SCALE GENOMIC DNA]</scope>
    <source>
        <strain evidence="2 3">NEAU-YY421</strain>
    </source>
</reference>
<dbReference type="OrthoDB" id="3268731at2"/>
<dbReference type="EMBL" id="QUAK01000044">
    <property type="protein sequence ID" value="RFU87089.1"/>
    <property type="molecule type" value="Genomic_DNA"/>
</dbReference>
<feature type="domain" description="Polysaccharide pyruvyl transferase" evidence="1">
    <location>
        <begin position="16"/>
        <end position="332"/>
    </location>
</feature>
<organism evidence="2 3">
    <name type="scientific">Streptomyces triticagri</name>
    <dbReference type="NCBI Taxonomy" id="2293568"/>
    <lineage>
        <taxon>Bacteria</taxon>
        <taxon>Bacillati</taxon>
        <taxon>Actinomycetota</taxon>
        <taxon>Actinomycetes</taxon>
        <taxon>Kitasatosporales</taxon>
        <taxon>Streptomycetaceae</taxon>
        <taxon>Streptomyces</taxon>
    </lineage>
</organism>
<dbReference type="Proteomes" id="UP000263094">
    <property type="component" value="Unassembled WGS sequence"/>
</dbReference>
<proteinExistence type="predicted"/>
<evidence type="ECO:0000313" key="3">
    <source>
        <dbReference type="Proteomes" id="UP000263094"/>
    </source>
</evidence>
<keyword evidence="3" id="KW-1185">Reference proteome</keyword>
<dbReference type="PANTHER" id="PTHR36836">
    <property type="entry name" value="COLANIC ACID BIOSYNTHESIS PROTEIN WCAK"/>
    <property type="match status" value="1"/>
</dbReference>
<dbReference type="GO" id="GO:0016740">
    <property type="term" value="F:transferase activity"/>
    <property type="evidence" value="ECO:0007669"/>
    <property type="project" value="UniProtKB-KW"/>
</dbReference>
<dbReference type="InterPro" id="IPR007345">
    <property type="entry name" value="Polysacch_pyruvyl_Trfase"/>
</dbReference>
<name>A0A372M8C3_9ACTN</name>
<dbReference type="RefSeq" id="WP_128555347.1">
    <property type="nucleotide sequence ID" value="NZ_QUAK01000044.1"/>
</dbReference>
<protein>
    <submittedName>
        <fullName evidence="2">Polysaccharide pyruvyl transferase family protein</fullName>
    </submittedName>
</protein>
<dbReference type="PANTHER" id="PTHR36836:SF1">
    <property type="entry name" value="COLANIC ACID BIOSYNTHESIS PROTEIN WCAK"/>
    <property type="match status" value="1"/>
</dbReference>